<keyword evidence="2" id="KW-1185">Reference proteome</keyword>
<evidence type="ECO:0000313" key="1">
    <source>
        <dbReference type="EMBL" id="MBA8954794.1"/>
    </source>
</evidence>
<accession>A0A7W3QPM7</accession>
<dbReference type="EMBL" id="JACJIA010000010">
    <property type="protein sequence ID" value="MBA8954794.1"/>
    <property type="molecule type" value="Genomic_DNA"/>
</dbReference>
<dbReference type="Proteomes" id="UP000572680">
    <property type="component" value="Unassembled WGS sequence"/>
</dbReference>
<proteinExistence type="predicted"/>
<protein>
    <submittedName>
        <fullName evidence="1">Uncharacterized protein</fullName>
    </submittedName>
</protein>
<reference evidence="1 2" key="1">
    <citation type="submission" date="2020-08" db="EMBL/GenBank/DDBJ databases">
        <title>Genomic Encyclopedia of Type Strains, Phase IV (KMG-IV): sequencing the most valuable type-strain genomes for metagenomic binning, comparative biology and taxonomic classification.</title>
        <authorList>
            <person name="Goeker M."/>
        </authorList>
    </citation>
    <scope>NUCLEOTIDE SEQUENCE [LARGE SCALE GENOMIC DNA]</scope>
    <source>
        <strain evidence="1 2">DSM 44197</strain>
    </source>
</reference>
<organism evidence="1 2">
    <name type="scientific">Actinomadura namibiensis</name>
    <dbReference type="NCBI Taxonomy" id="182080"/>
    <lineage>
        <taxon>Bacteria</taxon>
        <taxon>Bacillati</taxon>
        <taxon>Actinomycetota</taxon>
        <taxon>Actinomycetes</taxon>
        <taxon>Streptosporangiales</taxon>
        <taxon>Thermomonosporaceae</taxon>
        <taxon>Actinomadura</taxon>
    </lineage>
</organism>
<sequence>MPEDLEPLCVHCGVEIATIEIGEPGRIESLVHRHLLRVEPWDHPLEMGLGVPTPPPPACDLCGAPDPAWTYPRGPAPREEHGDGTPTVETTDLGGNEFEIALSFERHPDLPADEAPALLLELLFHDWRACDPCSVMIADRNLDGLVERALSRRPADGEAAITRLRGTFGTFLRFKTRHPEPAHD</sequence>
<evidence type="ECO:0000313" key="2">
    <source>
        <dbReference type="Proteomes" id="UP000572680"/>
    </source>
</evidence>
<name>A0A7W3QPM7_ACTNM</name>
<comment type="caution">
    <text evidence="1">The sequence shown here is derived from an EMBL/GenBank/DDBJ whole genome shotgun (WGS) entry which is preliminary data.</text>
</comment>
<gene>
    <name evidence="1" type="ORF">HNR61_006451</name>
</gene>
<dbReference type="AlphaFoldDB" id="A0A7W3QPM7"/>
<dbReference type="RefSeq" id="WP_182846840.1">
    <property type="nucleotide sequence ID" value="NZ_BAAALP010000052.1"/>
</dbReference>